<evidence type="ECO:0000256" key="2">
    <source>
        <dbReference type="ARBA" id="ARBA00012513"/>
    </source>
</evidence>
<dbReference type="Pfam" id="PF00069">
    <property type="entry name" value="Pkinase"/>
    <property type="match status" value="1"/>
</dbReference>
<dbReference type="PANTHER" id="PTHR47976:SF85">
    <property type="entry name" value="RECEPTOR-LIKE SERINE_THREONINE-PROTEIN KINASE"/>
    <property type="match status" value="1"/>
</dbReference>
<gene>
    <name evidence="25" type="ORF">POTOM_028662</name>
</gene>
<sequence length="1030" mass="115894">MLDRLRQAATEDAAYKKMVDLVREGTIRRYWLEQDLLYAKGGRIFVPKGELRKYLMKETHDPQWAGHPGRERMRETGLLQPLPIPEKPWVSVSMDFIVGFPKVDGMNMIMVVVDRFTKYAVFVAAPTVCTAEVAAELFYRNVVKYFGVPSDIVSDHDVRFTGRFWTTLFNMMGTRLKFSTANHLQTDGQTERINALLEEYLRHYVTAMQRNWLELLDSAQFCYNLQKSSATEASPFELVLGAQPQTPAEIAVQITGGKSPAAYRFAMERQELFEQAQDSLRKARKRMLKYANQKRRLLEFSGGDKELHFMCAVDISAKSQSNITKGSTLFTNSSPNFWPSPSGHFAFGFYPSGNGFKVGTWLTGRPRNTVVWTAQRNEPAVLPGASLVFTSDGRLVVQNFTGVQLIAGTYQRAQVAAMHDSGNFLLYGSDMEVVWATFQFPTNTLLVTQELGPDKILYSSKSDDDDSAGNFKLWMQGDGNLVAYPSKSLQMAKYFYWASHSTNRAPDVSLTFAADSRLYLANSTGFTVRNLTEGRLPVNKITLYRATFDVDGVLRLYQHQMGTNGSLNSNVLWSAINGEDRCSVKGACGLNSYCANNGADNIACLCPPGFDFVDPNQTDKGCKLNFSNSDCFLKGANDNYMISTLENTVWERDEFEVLTPVSEEACSKACLEDCYCVVAMFRDPTCFKPKLPLRYGMKNSSIPTKSFVKIWSLKVMTSQDRPPDVLGDINLTSFSYHQLAVATDDFMEEIGKGASGRVYKGSLPENGGKGIAVKRLEKLVEDGEREFQNEMKIIGRTHHKNLVRLIGFCCEGSHRILVYELMKNGSLGNLIFKDKKQPSWKVRTKITLEVAKGLHYLHEECETKIIHCDIKPHNVLMDESMSAKISDFGLSKLLKPDQTRTYTIPRGTRGYEAPEWHRNNTPVTTKADVYSFGILLLEIVSCRKNLDLSAPDDEIILMDWVQRCYEAGELKKVVGEAEVNLEELEKMVKIGFWCVQTETDLRPTMKQVILMMDGTIVTPPPPPPNSSANN</sequence>
<evidence type="ECO:0000256" key="18">
    <source>
        <dbReference type="ARBA" id="ARBA00048679"/>
    </source>
</evidence>
<protein>
    <recommendedName>
        <fullName evidence="2">non-specific serine/threonine protein kinase</fullName>
        <ecNumber evidence="2">2.7.11.1</ecNumber>
    </recommendedName>
</protein>
<dbReference type="PROSITE" id="PS50011">
    <property type="entry name" value="PROTEIN_KINASE_DOM"/>
    <property type="match status" value="1"/>
</dbReference>
<dbReference type="InterPro" id="IPR017441">
    <property type="entry name" value="Protein_kinase_ATP_BS"/>
</dbReference>
<keyword evidence="13" id="KW-0472">Membrane</keyword>
<dbReference type="PANTHER" id="PTHR47976">
    <property type="entry name" value="G-TYPE LECTIN S-RECEPTOR-LIKE SERINE/THREONINE-PROTEIN KINASE SD2-5"/>
    <property type="match status" value="1"/>
</dbReference>
<proteinExistence type="predicted"/>
<comment type="subcellular location">
    <subcellularLocation>
        <location evidence="1">Membrane</location>
        <topology evidence="1">Single-pass type I membrane protein</topology>
    </subcellularLocation>
</comment>
<dbReference type="SMART" id="SM00108">
    <property type="entry name" value="B_lectin"/>
    <property type="match status" value="1"/>
</dbReference>
<feature type="domain" description="Integrase catalytic" evidence="24">
    <location>
        <begin position="84"/>
        <end position="243"/>
    </location>
</feature>
<dbReference type="EMBL" id="JAAWWB010000014">
    <property type="protein sequence ID" value="KAG6767457.1"/>
    <property type="molecule type" value="Genomic_DNA"/>
</dbReference>
<evidence type="ECO:0000256" key="7">
    <source>
        <dbReference type="ARBA" id="ARBA00022729"/>
    </source>
</evidence>
<dbReference type="PROSITE" id="PS50026">
    <property type="entry name" value="EGF_3"/>
    <property type="match status" value="1"/>
</dbReference>
<dbReference type="PROSITE" id="PS50927">
    <property type="entry name" value="BULB_LECTIN"/>
    <property type="match status" value="1"/>
</dbReference>
<keyword evidence="15" id="KW-0675">Receptor</keyword>
<dbReference type="FunFam" id="2.90.10.10:FF:000026">
    <property type="entry name" value="Serine/threonine-protein kinase"/>
    <property type="match status" value="1"/>
</dbReference>
<dbReference type="InterPro" id="IPR001584">
    <property type="entry name" value="Integrase_cat-core"/>
</dbReference>
<comment type="caution">
    <text evidence="19">Lacks conserved residue(s) required for the propagation of feature annotation.</text>
</comment>
<feature type="domain" description="Protein kinase" evidence="21">
    <location>
        <begin position="744"/>
        <end position="1016"/>
    </location>
</feature>
<comment type="caution">
    <text evidence="25">The sequence shown here is derived from an EMBL/GenBank/DDBJ whole genome shotgun (WGS) entry which is preliminary data.</text>
</comment>
<dbReference type="AlphaFoldDB" id="A0A8X7ZGM1"/>
<evidence type="ECO:0000256" key="3">
    <source>
        <dbReference type="ARBA" id="ARBA00022527"/>
    </source>
</evidence>
<evidence type="ECO:0000256" key="15">
    <source>
        <dbReference type="ARBA" id="ARBA00023170"/>
    </source>
</evidence>
<dbReference type="PROSITE" id="PS50994">
    <property type="entry name" value="INTEGRASE"/>
    <property type="match status" value="1"/>
</dbReference>
<feature type="domain" description="Bulb-type lectin" evidence="23">
    <location>
        <begin position="320"/>
        <end position="439"/>
    </location>
</feature>
<dbReference type="Proteomes" id="UP000886885">
    <property type="component" value="Chromosome 7D"/>
</dbReference>
<dbReference type="SMART" id="SM00220">
    <property type="entry name" value="S_TKc"/>
    <property type="match status" value="1"/>
</dbReference>
<keyword evidence="8" id="KW-0430">Lectin</keyword>
<keyword evidence="9 20" id="KW-0547">Nucleotide-binding</keyword>
<evidence type="ECO:0000256" key="12">
    <source>
        <dbReference type="ARBA" id="ARBA00022989"/>
    </source>
</evidence>
<keyword evidence="4 19" id="KW-0245">EGF-like domain</keyword>
<keyword evidence="14" id="KW-1015">Disulfide bond</keyword>
<evidence type="ECO:0000256" key="4">
    <source>
        <dbReference type="ARBA" id="ARBA00022536"/>
    </source>
</evidence>
<keyword evidence="6" id="KW-0812">Transmembrane</keyword>
<keyword evidence="11 20" id="KW-0067">ATP-binding</keyword>
<keyword evidence="7" id="KW-0732">Signal</keyword>
<evidence type="ECO:0000256" key="13">
    <source>
        <dbReference type="ARBA" id="ARBA00023136"/>
    </source>
</evidence>
<keyword evidence="26" id="KW-1185">Reference proteome</keyword>
<keyword evidence="3" id="KW-0723">Serine/threonine-protein kinase</keyword>
<dbReference type="GO" id="GO:0004674">
    <property type="term" value="F:protein serine/threonine kinase activity"/>
    <property type="evidence" value="ECO:0007669"/>
    <property type="project" value="UniProtKB-KW"/>
</dbReference>
<keyword evidence="12" id="KW-1133">Transmembrane helix</keyword>
<dbReference type="GO" id="GO:0015074">
    <property type="term" value="P:DNA integration"/>
    <property type="evidence" value="ECO:0007669"/>
    <property type="project" value="InterPro"/>
</dbReference>
<evidence type="ECO:0000313" key="25">
    <source>
        <dbReference type="EMBL" id="KAG6767457.1"/>
    </source>
</evidence>
<dbReference type="InterPro" id="IPR051343">
    <property type="entry name" value="G-type_lectin_kinases/EP1-like"/>
</dbReference>
<evidence type="ECO:0000313" key="26">
    <source>
        <dbReference type="Proteomes" id="UP000886885"/>
    </source>
</evidence>
<feature type="domain" description="EGF-like" evidence="22">
    <location>
        <begin position="578"/>
        <end position="616"/>
    </location>
</feature>
<evidence type="ECO:0000256" key="17">
    <source>
        <dbReference type="ARBA" id="ARBA00047899"/>
    </source>
</evidence>
<accession>A0A8X7ZGM1</accession>
<evidence type="ECO:0000256" key="9">
    <source>
        <dbReference type="ARBA" id="ARBA00022741"/>
    </source>
</evidence>
<evidence type="ECO:0000259" key="22">
    <source>
        <dbReference type="PROSITE" id="PS50026"/>
    </source>
</evidence>
<evidence type="ECO:0000256" key="5">
    <source>
        <dbReference type="ARBA" id="ARBA00022679"/>
    </source>
</evidence>
<evidence type="ECO:0000256" key="19">
    <source>
        <dbReference type="PROSITE-ProRule" id="PRU00076"/>
    </source>
</evidence>
<keyword evidence="5" id="KW-0808">Transferase</keyword>
<evidence type="ECO:0000256" key="11">
    <source>
        <dbReference type="ARBA" id="ARBA00022840"/>
    </source>
</evidence>
<evidence type="ECO:0000259" key="24">
    <source>
        <dbReference type="PROSITE" id="PS50994"/>
    </source>
</evidence>
<dbReference type="EC" id="2.7.11.1" evidence="2"/>
<evidence type="ECO:0000259" key="23">
    <source>
        <dbReference type="PROSITE" id="PS50927"/>
    </source>
</evidence>
<feature type="binding site" evidence="20">
    <location>
        <position position="774"/>
    </location>
    <ligand>
        <name>ATP</name>
        <dbReference type="ChEBI" id="CHEBI:30616"/>
    </ligand>
</feature>
<evidence type="ECO:0000259" key="21">
    <source>
        <dbReference type="PROSITE" id="PS50011"/>
    </source>
</evidence>
<dbReference type="Pfam" id="PF01453">
    <property type="entry name" value="B_lectin"/>
    <property type="match status" value="1"/>
</dbReference>
<evidence type="ECO:0000256" key="16">
    <source>
        <dbReference type="ARBA" id="ARBA00023180"/>
    </source>
</evidence>
<dbReference type="GO" id="GO:0016020">
    <property type="term" value="C:membrane"/>
    <property type="evidence" value="ECO:0007669"/>
    <property type="project" value="UniProtKB-SubCell"/>
</dbReference>
<name>A0A8X7ZGM1_POPTO</name>
<dbReference type="InterPro" id="IPR000742">
    <property type="entry name" value="EGF"/>
</dbReference>
<dbReference type="PROSITE" id="PS00107">
    <property type="entry name" value="PROTEIN_KINASE_ATP"/>
    <property type="match status" value="1"/>
</dbReference>
<dbReference type="FunFam" id="1.10.510.10:FF:000237">
    <property type="entry name" value="G-type lectin S-receptor-like serine/threonine-protein kinase"/>
    <property type="match status" value="1"/>
</dbReference>
<evidence type="ECO:0000256" key="1">
    <source>
        <dbReference type="ARBA" id="ARBA00004479"/>
    </source>
</evidence>
<evidence type="ECO:0000256" key="14">
    <source>
        <dbReference type="ARBA" id="ARBA00023157"/>
    </source>
</evidence>
<organism evidence="25 26">
    <name type="scientific">Populus tomentosa</name>
    <name type="common">Chinese white poplar</name>
    <dbReference type="NCBI Taxonomy" id="118781"/>
    <lineage>
        <taxon>Eukaryota</taxon>
        <taxon>Viridiplantae</taxon>
        <taxon>Streptophyta</taxon>
        <taxon>Embryophyta</taxon>
        <taxon>Tracheophyta</taxon>
        <taxon>Spermatophyta</taxon>
        <taxon>Magnoliopsida</taxon>
        <taxon>eudicotyledons</taxon>
        <taxon>Gunneridae</taxon>
        <taxon>Pentapetalae</taxon>
        <taxon>rosids</taxon>
        <taxon>fabids</taxon>
        <taxon>Malpighiales</taxon>
        <taxon>Salicaceae</taxon>
        <taxon>Saliceae</taxon>
        <taxon>Populus</taxon>
    </lineage>
</organism>
<dbReference type="FunFam" id="3.30.200.20:FF:000059">
    <property type="entry name" value="S-receptor-like serine/threonine-protein kinase"/>
    <property type="match status" value="1"/>
</dbReference>
<evidence type="ECO:0000256" key="8">
    <source>
        <dbReference type="ARBA" id="ARBA00022734"/>
    </source>
</evidence>
<dbReference type="GO" id="GO:0030246">
    <property type="term" value="F:carbohydrate binding"/>
    <property type="evidence" value="ECO:0007669"/>
    <property type="project" value="UniProtKB-KW"/>
</dbReference>
<reference evidence="25" key="1">
    <citation type="journal article" date="2020" name="bioRxiv">
        <title>Hybrid origin of Populus tomentosa Carr. identified through genome sequencing and phylogenomic analysis.</title>
        <authorList>
            <person name="An X."/>
            <person name="Gao K."/>
            <person name="Chen Z."/>
            <person name="Li J."/>
            <person name="Yang X."/>
            <person name="Yang X."/>
            <person name="Zhou J."/>
            <person name="Guo T."/>
            <person name="Zhao T."/>
            <person name="Huang S."/>
            <person name="Miao D."/>
            <person name="Khan W.U."/>
            <person name="Rao P."/>
            <person name="Ye M."/>
            <person name="Lei B."/>
            <person name="Liao W."/>
            <person name="Wang J."/>
            <person name="Ji L."/>
            <person name="Li Y."/>
            <person name="Guo B."/>
            <person name="Mustafa N.S."/>
            <person name="Li S."/>
            <person name="Yun Q."/>
            <person name="Keller S.R."/>
            <person name="Mao J."/>
            <person name="Zhang R."/>
            <person name="Strauss S.H."/>
        </authorList>
    </citation>
    <scope>NUCLEOTIDE SEQUENCE</scope>
    <source>
        <strain evidence="25">GM15</strain>
        <tissue evidence="25">Leaf</tissue>
    </source>
</reference>
<dbReference type="InterPro" id="IPR001480">
    <property type="entry name" value="Bulb-type_lectin_dom"/>
</dbReference>
<keyword evidence="10" id="KW-0418">Kinase</keyword>
<evidence type="ECO:0000256" key="10">
    <source>
        <dbReference type="ARBA" id="ARBA00022777"/>
    </source>
</evidence>
<dbReference type="OrthoDB" id="818024at2759"/>
<evidence type="ECO:0000256" key="20">
    <source>
        <dbReference type="PROSITE-ProRule" id="PRU10141"/>
    </source>
</evidence>
<dbReference type="PROSITE" id="PS00108">
    <property type="entry name" value="PROTEIN_KINASE_ST"/>
    <property type="match status" value="1"/>
</dbReference>
<keyword evidence="16" id="KW-0325">Glycoprotein</keyword>
<dbReference type="InterPro" id="IPR000719">
    <property type="entry name" value="Prot_kinase_dom"/>
</dbReference>
<evidence type="ECO:0000256" key="6">
    <source>
        <dbReference type="ARBA" id="ARBA00022692"/>
    </source>
</evidence>
<comment type="catalytic activity">
    <reaction evidence="17">
        <text>L-threonyl-[protein] + ATP = O-phospho-L-threonyl-[protein] + ADP + H(+)</text>
        <dbReference type="Rhea" id="RHEA:46608"/>
        <dbReference type="Rhea" id="RHEA-COMP:11060"/>
        <dbReference type="Rhea" id="RHEA-COMP:11605"/>
        <dbReference type="ChEBI" id="CHEBI:15378"/>
        <dbReference type="ChEBI" id="CHEBI:30013"/>
        <dbReference type="ChEBI" id="CHEBI:30616"/>
        <dbReference type="ChEBI" id="CHEBI:61977"/>
        <dbReference type="ChEBI" id="CHEBI:456216"/>
        <dbReference type="EC" id="2.7.11.1"/>
    </reaction>
</comment>
<dbReference type="InterPro" id="IPR008271">
    <property type="entry name" value="Ser/Thr_kinase_AS"/>
</dbReference>
<dbReference type="GO" id="GO:0005524">
    <property type="term" value="F:ATP binding"/>
    <property type="evidence" value="ECO:0007669"/>
    <property type="project" value="UniProtKB-UniRule"/>
</dbReference>
<comment type="catalytic activity">
    <reaction evidence="18">
        <text>L-seryl-[protein] + ATP = O-phospho-L-seryl-[protein] + ADP + H(+)</text>
        <dbReference type="Rhea" id="RHEA:17989"/>
        <dbReference type="Rhea" id="RHEA-COMP:9863"/>
        <dbReference type="Rhea" id="RHEA-COMP:11604"/>
        <dbReference type="ChEBI" id="CHEBI:15378"/>
        <dbReference type="ChEBI" id="CHEBI:29999"/>
        <dbReference type="ChEBI" id="CHEBI:30616"/>
        <dbReference type="ChEBI" id="CHEBI:83421"/>
        <dbReference type="ChEBI" id="CHEBI:456216"/>
        <dbReference type="EC" id="2.7.11.1"/>
    </reaction>
</comment>